<evidence type="ECO:0000313" key="1">
    <source>
        <dbReference type="EMBL" id="TGY77331.1"/>
    </source>
</evidence>
<accession>A0AC61RE62</accession>
<organism evidence="1 2">
    <name type="scientific">Lepagella muris</name>
    <dbReference type="NCBI Taxonomy" id="3032870"/>
    <lineage>
        <taxon>Bacteria</taxon>
        <taxon>Pseudomonadati</taxon>
        <taxon>Bacteroidota</taxon>
        <taxon>Bacteroidia</taxon>
        <taxon>Bacteroidales</taxon>
        <taxon>Muribaculaceae</taxon>
        <taxon>Lepagella</taxon>
    </lineage>
</organism>
<dbReference type="Proteomes" id="UP000306319">
    <property type="component" value="Unassembled WGS sequence"/>
</dbReference>
<name>A0AC61RE62_9BACT</name>
<dbReference type="EMBL" id="SRYB01000026">
    <property type="protein sequence ID" value="TGY77331.1"/>
    <property type="molecule type" value="Genomic_DNA"/>
</dbReference>
<proteinExistence type="predicted"/>
<gene>
    <name evidence="1" type="ORF">E5331_14785</name>
</gene>
<reference evidence="1" key="1">
    <citation type="submission" date="2019-04" db="EMBL/GenBank/DDBJ databases">
        <title>Microbes associate with the intestines of laboratory mice.</title>
        <authorList>
            <person name="Navarre W."/>
            <person name="Wong E."/>
            <person name="Huang K."/>
            <person name="Tropini C."/>
            <person name="Ng K."/>
            <person name="Yu B."/>
        </authorList>
    </citation>
    <scope>NUCLEOTIDE SEQUENCE</scope>
    <source>
        <strain evidence="1">NM04_E33</strain>
    </source>
</reference>
<evidence type="ECO:0000313" key="2">
    <source>
        <dbReference type="Proteomes" id="UP000306319"/>
    </source>
</evidence>
<keyword evidence="2" id="KW-1185">Reference proteome</keyword>
<comment type="caution">
    <text evidence="1">The sequence shown here is derived from an EMBL/GenBank/DDBJ whole genome shotgun (WGS) entry which is preliminary data.</text>
</comment>
<sequence>MITRIFLLLVLSSILFCCTNTQPDNRLTEVADLVNKNPQKALDSIYSIPYSELSDADKYLFDFLLVKCSDKAFVTHTSDSLILKVINYESKNRHLGRYAEALYYGGRVYHDLGDMPTALSYYQNALDLVSTESMNNSIRDNILSQISGVLNSLRLYEQAIPYVTEVIKSDSLSNDSINLMYDTELLGSINLHAKKFDSAESAFKKAIKIAKRVSPDDSIRQCMYLAATKYNKNQIDSALTLIRPTLKNIDSISRNVALAYAGYIYKKAGIADTAIMYASELIKSKDSLNRHTGYHIILSKEFKGHIHPDSAQKYIYDYSVIINSLLNKNGNNEALMQNSFYNYQLHQRERIKTEEYNNKLQIGIIIFLLITGILSISLLYMKNKDNSQRLNLIYALDKLQILSSDLQNASAEKGFGNKCIYLPKLSISNDLNSNTHSISHKDNNFSIISGDIPDLRIKLRNELLSIRNNYKPSPISSVILESEIYNKIQSYIKNGKVISDKNPIWAELEEIILQVSPNFKQRLNLLTVGKLKPSDIHTALLIKCGISPTNIATLVGRAKATIVYRRESLALKVFDEKTGTDIIDDIIRLL</sequence>
<protein>
    <submittedName>
        <fullName evidence="1">Uncharacterized protein</fullName>
    </submittedName>
</protein>